<feature type="region of interest" description="Disordered" evidence="1">
    <location>
        <begin position="580"/>
        <end position="631"/>
    </location>
</feature>
<feature type="compositionally biased region" description="Low complexity" evidence="1">
    <location>
        <begin position="582"/>
        <end position="592"/>
    </location>
</feature>
<sequence>DLKLRASEKVRELRDEFNRKKTSAEQRGLHIHASGKRHPKDLDIQTFEPYLNEDEYHANAYVFERCLPHSVRTLRQLLWRMSLSLTRPGGPDALISQEVKARAWKDLEKTPAFQEIGGVMHRLEDLEAAEFDHWDDAVLKPRPSDLVPIVCNDVVHRAKYVVTIPDYRHLIHKNNKVVALGIKAPKKTVLGNGKGGSTQFRMISVSAWDPADPATHQNFNDLDKKLFPGRHGVRVKEAAALKRIDPWAPRVAVDERKYLKMQWALCAESHPANENAAICRQNEAADIPEEEARAIAALRSGPYSQLLSFVEALNSKALPLQDKTVCRLVEDLLCRCGAPTDRNSWGAVHSAAALQEHLDNSAPHMLRPPAPFFSNPSVTRSADPNKIARAAMTAAGRRRQKPRGRQQQEREEDADDDEPAAAEAFGRGARSRLKREKEEGRRGGRGVRQPDDAEVEDFEDDVDMEDAEESDVEMEKRPEINAWHRPSLQMVHAFPDTALSLLDLVRKRMEEAMGNWKQHRVLYSLLLVPLHLLEVSTSDKVREEAEKVLRFARSIFCGKWIPDLEKVCAKAARAEKKEDRSAAASAEVAAEGIGEGEEQEDVEGGEGDGGAAAAVGGSGMDSEETGEKVGGLFQKGDERHYRFLLVDIALYALRWVGG</sequence>
<feature type="region of interest" description="Disordered" evidence="1">
    <location>
        <begin position="392"/>
        <end position="474"/>
    </location>
</feature>
<feature type="non-terminal residue" evidence="2">
    <location>
        <position position="1"/>
    </location>
</feature>
<accession>A0A0G4I0Y6</accession>
<reference evidence="2" key="1">
    <citation type="submission" date="2014-11" db="EMBL/GenBank/DDBJ databases">
        <authorList>
            <person name="Otto D Thomas"/>
            <person name="Naeem Raeece"/>
        </authorList>
    </citation>
    <scope>NUCLEOTIDE SEQUENCE</scope>
</reference>
<feature type="compositionally biased region" description="Acidic residues" evidence="1">
    <location>
        <begin position="452"/>
        <end position="472"/>
    </location>
</feature>
<dbReference type="VEuPathDB" id="CryptoDB:Cvel_34593"/>
<protein>
    <submittedName>
        <fullName evidence="2">Uncharacterized protein</fullName>
    </submittedName>
</protein>
<feature type="compositionally biased region" description="Acidic residues" evidence="1">
    <location>
        <begin position="594"/>
        <end position="606"/>
    </location>
</feature>
<dbReference type="AlphaFoldDB" id="A0A0G4I0Y6"/>
<gene>
    <name evidence="2" type="ORF">Cvel_34593</name>
</gene>
<name>A0A0G4I0Y6_9ALVE</name>
<evidence type="ECO:0000256" key="1">
    <source>
        <dbReference type="SAM" id="MobiDB-lite"/>
    </source>
</evidence>
<proteinExistence type="predicted"/>
<evidence type="ECO:0000313" key="2">
    <source>
        <dbReference type="EMBL" id="CEM50536.1"/>
    </source>
</evidence>
<feature type="compositionally biased region" description="Acidic residues" evidence="1">
    <location>
        <begin position="410"/>
        <end position="420"/>
    </location>
</feature>
<dbReference type="EMBL" id="CDMZ01004696">
    <property type="protein sequence ID" value="CEM50536.1"/>
    <property type="molecule type" value="Genomic_DNA"/>
</dbReference>
<organism evidence="2">
    <name type="scientific">Chromera velia CCMP2878</name>
    <dbReference type="NCBI Taxonomy" id="1169474"/>
    <lineage>
        <taxon>Eukaryota</taxon>
        <taxon>Sar</taxon>
        <taxon>Alveolata</taxon>
        <taxon>Colpodellida</taxon>
        <taxon>Chromeraceae</taxon>
        <taxon>Chromera</taxon>
    </lineage>
</organism>